<gene>
    <name evidence="12" type="primary">PLEST005423</name>
    <name evidence="12" type="ORF">PLESTB_001343300</name>
</gene>
<dbReference type="InterPro" id="IPR045221">
    <property type="entry name" value="Sphingomyelin_synth-like"/>
</dbReference>
<proteinExistence type="inferred from homology"/>
<evidence type="ECO:0000259" key="11">
    <source>
        <dbReference type="Pfam" id="PF14360"/>
    </source>
</evidence>
<comment type="similarity">
    <text evidence="2">Belongs to the sphingomyelin synthase family.</text>
</comment>
<organism evidence="12 13">
    <name type="scientific">Pleodorina starrii</name>
    <dbReference type="NCBI Taxonomy" id="330485"/>
    <lineage>
        <taxon>Eukaryota</taxon>
        <taxon>Viridiplantae</taxon>
        <taxon>Chlorophyta</taxon>
        <taxon>core chlorophytes</taxon>
        <taxon>Chlorophyceae</taxon>
        <taxon>CS clade</taxon>
        <taxon>Chlamydomonadales</taxon>
        <taxon>Volvocaceae</taxon>
        <taxon>Pleodorina</taxon>
    </lineage>
</organism>
<keyword evidence="3" id="KW-0808">Transferase</keyword>
<comment type="caution">
    <text evidence="12">The sequence shown here is derived from an EMBL/GenBank/DDBJ whole genome shotgun (WGS) entry which is preliminary data.</text>
</comment>
<feature type="region of interest" description="Disordered" evidence="9">
    <location>
        <begin position="1"/>
        <end position="72"/>
    </location>
</feature>
<evidence type="ECO:0000256" key="7">
    <source>
        <dbReference type="ARBA" id="ARBA00023098"/>
    </source>
</evidence>
<feature type="domain" description="Sphingomyelin synthase-like" evidence="11">
    <location>
        <begin position="309"/>
        <end position="380"/>
    </location>
</feature>
<evidence type="ECO:0000256" key="9">
    <source>
        <dbReference type="SAM" id="MobiDB-lite"/>
    </source>
</evidence>
<dbReference type="GO" id="GO:0000139">
    <property type="term" value="C:Golgi membrane"/>
    <property type="evidence" value="ECO:0007669"/>
    <property type="project" value="TreeGrafter"/>
</dbReference>
<dbReference type="GO" id="GO:0016491">
    <property type="term" value="F:oxidoreductase activity"/>
    <property type="evidence" value="ECO:0007669"/>
    <property type="project" value="InterPro"/>
</dbReference>
<dbReference type="GO" id="GO:0005886">
    <property type="term" value="C:plasma membrane"/>
    <property type="evidence" value="ECO:0007669"/>
    <property type="project" value="TreeGrafter"/>
</dbReference>
<dbReference type="GO" id="GO:0005789">
    <property type="term" value="C:endoplasmic reticulum membrane"/>
    <property type="evidence" value="ECO:0007669"/>
    <property type="project" value="TreeGrafter"/>
</dbReference>
<dbReference type="PROSITE" id="PS00059">
    <property type="entry name" value="ADH_ZINC"/>
    <property type="match status" value="1"/>
</dbReference>
<keyword evidence="6 10" id="KW-1133">Transmembrane helix</keyword>
<reference evidence="12 13" key="1">
    <citation type="journal article" date="2023" name="Commun. Biol.">
        <title>Reorganization of the ancestral sex-determining regions during the evolution of trioecy in Pleodorina starrii.</title>
        <authorList>
            <person name="Takahashi K."/>
            <person name="Suzuki S."/>
            <person name="Kawai-Toyooka H."/>
            <person name="Yamamoto K."/>
            <person name="Hamaji T."/>
            <person name="Ootsuki R."/>
            <person name="Yamaguchi H."/>
            <person name="Kawachi M."/>
            <person name="Higashiyama T."/>
            <person name="Nozaki H."/>
        </authorList>
    </citation>
    <scope>NUCLEOTIDE SEQUENCE [LARGE SCALE GENOMIC DNA]</scope>
    <source>
        <strain evidence="12 13">NIES-4479</strain>
    </source>
</reference>
<evidence type="ECO:0000256" key="3">
    <source>
        <dbReference type="ARBA" id="ARBA00022679"/>
    </source>
</evidence>
<evidence type="ECO:0000256" key="4">
    <source>
        <dbReference type="ARBA" id="ARBA00022692"/>
    </source>
</evidence>
<sequence length="426" mass="45125">MASLEEGGTQVVITPTDFLPGHEARGVRRRLGGGAGGAGAPAGGSTAAGEAREDDAGGSGSSGGGPSGGKTAARQRRLAVLSRCRRGLDVAATAVFLLQPCLELLLPRGAGGGAGALASLAALLTGPLAKATAVLGVLLLARRILTFRRWRDEHAQVPRFIVCFAAMVSELAVENCAVWLVSAWDQHKYDNVPGLQDNVAIAVHVLSSRSRLLAVLAGWRWANILHFLGGLLALAFSVLWDQVPYSGFGIMSRVVLTVACSRVLRMACFMCTVLPNPRPGCYRRRFPPVPAGLWDTVKLGYTTIRGFGGCNDLIFSGHGAFWVLAPLAFRTYYPGRRTSTAVMWLALAHACVKDVVDEQHYSVDMFLAVVVTWAVWDWLAWVYPAEESVLPRRPPGSPPDALNPGVVGLILGCLAIAGVIVIGGKA</sequence>
<dbReference type="EMBL" id="BRXU01000022">
    <property type="protein sequence ID" value="GLC58297.1"/>
    <property type="molecule type" value="Genomic_DNA"/>
</dbReference>
<dbReference type="GO" id="GO:0033188">
    <property type="term" value="F:sphingomyelin synthase activity"/>
    <property type="evidence" value="ECO:0007669"/>
    <property type="project" value="TreeGrafter"/>
</dbReference>
<evidence type="ECO:0000256" key="1">
    <source>
        <dbReference type="ARBA" id="ARBA00004141"/>
    </source>
</evidence>
<dbReference type="PANTHER" id="PTHR21290:SF25">
    <property type="entry name" value="SPHINGOMYELIN SYNTHASE-RELATED PROTEIN 1"/>
    <property type="match status" value="1"/>
</dbReference>
<dbReference type="Proteomes" id="UP001165080">
    <property type="component" value="Unassembled WGS sequence"/>
</dbReference>
<dbReference type="InterPro" id="IPR002328">
    <property type="entry name" value="ADH_Zn_CS"/>
</dbReference>
<name>A0A9W6BV09_9CHLO</name>
<protein>
    <recommendedName>
        <fullName evidence="11">Sphingomyelin synthase-like domain-containing protein</fullName>
    </recommendedName>
</protein>
<evidence type="ECO:0000256" key="10">
    <source>
        <dbReference type="SAM" id="Phobius"/>
    </source>
</evidence>
<dbReference type="InterPro" id="IPR025749">
    <property type="entry name" value="Sphingomyelin_synth-like_dom"/>
</dbReference>
<feature type="transmembrane region" description="Helical" evidence="10">
    <location>
        <begin position="221"/>
        <end position="240"/>
    </location>
</feature>
<dbReference type="GO" id="GO:0047493">
    <property type="term" value="F:ceramide cholinephosphotransferase activity"/>
    <property type="evidence" value="ECO:0007669"/>
    <property type="project" value="TreeGrafter"/>
</dbReference>
<keyword evidence="13" id="KW-1185">Reference proteome</keyword>
<feature type="compositionally biased region" description="Gly residues" evidence="9">
    <location>
        <begin position="57"/>
        <end position="68"/>
    </location>
</feature>
<keyword evidence="4 10" id="KW-0812">Transmembrane</keyword>
<dbReference type="GO" id="GO:0046513">
    <property type="term" value="P:ceramide biosynthetic process"/>
    <property type="evidence" value="ECO:0007669"/>
    <property type="project" value="TreeGrafter"/>
</dbReference>
<dbReference type="GO" id="GO:0008270">
    <property type="term" value="F:zinc ion binding"/>
    <property type="evidence" value="ECO:0007669"/>
    <property type="project" value="InterPro"/>
</dbReference>
<dbReference type="AlphaFoldDB" id="A0A9W6BV09"/>
<feature type="transmembrane region" description="Helical" evidence="10">
    <location>
        <begin position="118"/>
        <end position="141"/>
    </location>
</feature>
<evidence type="ECO:0000256" key="5">
    <source>
        <dbReference type="ARBA" id="ARBA00022919"/>
    </source>
</evidence>
<feature type="compositionally biased region" description="Gly residues" evidence="9">
    <location>
        <begin position="32"/>
        <end position="42"/>
    </location>
</feature>
<keyword evidence="8 10" id="KW-0472">Membrane</keyword>
<evidence type="ECO:0000256" key="6">
    <source>
        <dbReference type="ARBA" id="ARBA00022989"/>
    </source>
</evidence>
<comment type="subcellular location">
    <subcellularLocation>
        <location evidence="1">Membrane</location>
        <topology evidence="1">Multi-pass membrane protein</topology>
    </subcellularLocation>
</comment>
<evidence type="ECO:0000256" key="8">
    <source>
        <dbReference type="ARBA" id="ARBA00023136"/>
    </source>
</evidence>
<evidence type="ECO:0000313" key="13">
    <source>
        <dbReference type="Proteomes" id="UP001165080"/>
    </source>
</evidence>
<dbReference type="Pfam" id="PF14360">
    <property type="entry name" value="PAP2_C"/>
    <property type="match status" value="1"/>
</dbReference>
<dbReference type="PANTHER" id="PTHR21290">
    <property type="entry name" value="SPHINGOMYELIN SYNTHETASE"/>
    <property type="match status" value="1"/>
</dbReference>
<evidence type="ECO:0000256" key="2">
    <source>
        <dbReference type="ARBA" id="ARBA00005441"/>
    </source>
</evidence>
<feature type="transmembrane region" description="Helical" evidence="10">
    <location>
        <begin position="401"/>
        <end position="422"/>
    </location>
</feature>
<dbReference type="OrthoDB" id="422827at2759"/>
<evidence type="ECO:0000313" key="12">
    <source>
        <dbReference type="EMBL" id="GLC58297.1"/>
    </source>
</evidence>
<accession>A0A9W6BV09</accession>
<keyword evidence="5" id="KW-0746">Sphingolipid metabolism</keyword>
<feature type="transmembrane region" description="Helical" evidence="10">
    <location>
        <begin position="363"/>
        <end position="381"/>
    </location>
</feature>
<keyword evidence="7" id="KW-0443">Lipid metabolism</keyword>